<evidence type="ECO:0000256" key="10">
    <source>
        <dbReference type="ARBA" id="ARBA00023204"/>
    </source>
</evidence>
<dbReference type="InterPro" id="IPR027417">
    <property type="entry name" value="P-loop_NTPase"/>
</dbReference>
<comment type="caution">
    <text evidence="19">The sequence shown here is derived from an EMBL/GenBank/DDBJ whole genome shotgun (WGS) entry which is preliminary data.</text>
</comment>
<evidence type="ECO:0000256" key="13">
    <source>
        <dbReference type="ARBA" id="ARBA00034808"/>
    </source>
</evidence>
<protein>
    <recommendedName>
        <fullName evidence="13">DNA 3'-5' helicase</fullName>
        <ecNumber evidence="13">5.6.2.4</ecNumber>
    </recommendedName>
</protein>
<evidence type="ECO:0000256" key="4">
    <source>
        <dbReference type="ARBA" id="ARBA00022763"/>
    </source>
</evidence>
<evidence type="ECO:0000256" key="7">
    <source>
        <dbReference type="ARBA" id="ARBA00022839"/>
    </source>
</evidence>
<dbReference type="PANTHER" id="PTHR11070:SF2">
    <property type="entry name" value="ATP-DEPENDENT DNA HELICASE SRS2"/>
    <property type="match status" value="1"/>
</dbReference>
<dbReference type="EC" id="5.6.2.4" evidence="13"/>
<evidence type="ECO:0000256" key="9">
    <source>
        <dbReference type="ARBA" id="ARBA00023125"/>
    </source>
</evidence>
<dbReference type="InterPro" id="IPR014017">
    <property type="entry name" value="DNA_helicase_UvrD-like_C"/>
</dbReference>
<dbReference type="InterPro" id="IPR038726">
    <property type="entry name" value="PDDEXK_AddAB-type"/>
</dbReference>
<dbReference type="InterPro" id="IPR014016">
    <property type="entry name" value="UvrD-like_ATP-bd"/>
</dbReference>
<feature type="binding site" evidence="15">
    <location>
        <begin position="25"/>
        <end position="32"/>
    </location>
    <ligand>
        <name>ATP</name>
        <dbReference type="ChEBI" id="CHEBI:30616"/>
    </ligand>
</feature>
<evidence type="ECO:0000256" key="11">
    <source>
        <dbReference type="ARBA" id="ARBA00023235"/>
    </source>
</evidence>
<dbReference type="GO" id="GO:0000725">
    <property type="term" value="P:recombinational repair"/>
    <property type="evidence" value="ECO:0007669"/>
    <property type="project" value="TreeGrafter"/>
</dbReference>
<evidence type="ECO:0000256" key="14">
    <source>
        <dbReference type="ARBA" id="ARBA00048988"/>
    </source>
</evidence>
<dbReference type="RefSeq" id="WP_220588368.1">
    <property type="nucleotide sequence ID" value="NZ_RKLQ01000002.1"/>
</dbReference>
<comment type="similarity">
    <text evidence="1">Belongs to the helicase family. UvrD subfamily.</text>
</comment>
<dbReference type="InterPro" id="IPR011604">
    <property type="entry name" value="PDDEXK-like_dom_sf"/>
</dbReference>
<gene>
    <name evidence="19" type="ORF">EGD98_10710</name>
</gene>
<name>A0A8J8C8A5_9EURY</name>
<dbReference type="Gene3D" id="1.10.10.160">
    <property type="match status" value="1"/>
</dbReference>
<keyword evidence="7" id="KW-0269">Exonuclease</keyword>
<dbReference type="GO" id="GO:0004527">
    <property type="term" value="F:exonuclease activity"/>
    <property type="evidence" value="ECO:0007669"/>
    <property type="project" value="UniProtKB-KW"/>
</dbReference>
<dbReference type="PROSITE" id="PS51198">
    <property type="entry name" value="UVRD_HELICASE_ATP_BIND"/>
    <property type="match status" value="1"/>
</dbReference>
<evidence type="ECO:0000259" key="18">
    <source>
        <dbReference type="PROSITE" id="PS51217"/>
    </source>
</evidence>
<dbReference type="PROSITE" id="PS51217">
    <property type="entry name" value="UVRD_HELICASE_CTER"/>
    <property type="match status" value="1"/>
</dbReference>
<dbReference type="InterPro" id="IPR013986">
    <property type="entry name" value="DExx_box_DNA_helicase_dom_sf"/>
</dbReference>
<dbReference type="SUPFAM" id="SSF52980">
    <property type="entry name" value="Restriction endonuclease-like"/>
    <property type="match status" value="1"/>
</dbReference>
<dbReference type="Pfam" id="PF00580">
    <property type="entry name" value="UvrD-helicase"/>
    <property type="match status" value="1"/>
</dbReference>
<dbReference type="AlphaFoldDB" id="A0A8J8C8A5"/>
<evidence type="ECO:0000256" key="1">
    <source>
        <dbReference type="ARBA" id="ARBA00009922"/>
    </source>
</evidence>
<keyword evidence="3 15" id="KW-0547">Nucleotide-binding</keyword>
<evidence type="ECO:0000256" key="12">
    <source>
        <dbReference type="ARBA" id="ARBA00034617"/>
    </source>
</evidence>
<dbReference type="Proteomes" id="UP000783863">
    <property type="component" value="Unassembled WGS sequence"/>
</dbReference>
<evidence type="ECO:0000256" key="8">
    <source>
        <dbReference type="ARBA" id="ARBA00022840"/>
    </source>
</evidence>
<keyword evidence="9" id="KW-0238">DNA-binding</keyword>
<accession>A0A8J8C8A5</accession>
<proteinExistence type="inferred from homology"/>
<keyword evidence="20" id="KW-1185">Reference proteome</keyword>
<dbReference type="EMBL" id="RKLQ01000002">
    <property type="protein sequence ID" value="MBX0304137.1"/>
    <property type="molecule type" value="Genomic_DNA"/>
</dbReference>
<dbReference type="GO" id="GO:0043138">
    <property type="term" value="F:3'-5' DNA helicase activity"/>
    <property type="evidence" value="ECO:0007669"/>
    <property type="project" value="UniProtKB-EC"/>
</dbReference>
<organism evidence="19 20">
    <name type="scientific">Haloarcula salinisoli</name>
    <dbReference type="NCBI Taxonomy" id="2487746"/>
    <lineage>
        <taxon>Archaea</taxon>
        <taxon>Methanobacteriati</taxon>
        <taxon>Methanobacteriota</taxon>
        <taxon>Stenosarchaea group</taxon>
        <taxon>Halobacteria</taxon>
        <taxon>Halobacteriales</taxon>
        <taxon>Haloarculaceae</taxon>
        <taxon>Haloarcula</taxon>
    </lineage>
</organism>
<evidence type="ECO:0000256" key="3">
    <source>
        <dbReference type="ARBA" id="ARBA00022741"/>
    </source>
</evidence>
<dbReference type="PANTHER" id="PTHR11070">
    <property type="entry name" value="UVRD / RECB / PCRA DNA HELICASE FAMILY MEMBER"/>
    <property type="match status" value="1"/>
</dbReference>
<keyword evidence="2" id="KW-0540">Nuclease</keyword>
<feature type="domain" description="UvrD-like helicase C-terminal" evidence="18">
    <location>
        <begin position="397"/>
        <end position="651"/>
    </location>
</feature>
<keyword evidence="8 15" id="KW-0067">ATP-binding</keyword>
<comment type="catalytic activity">
    <reaction evidence="12">
        <text>Couples ATP hydrolysis with the unwinding of duplex DNA by translocating in the 3'-5' direction.</text>
        <dbReference type="EC" id="5.6.2.4"/>
    </reaction>
</comment>
<evidence type="ECO:0000256" key="2">
    <source>
        <dbReference type="ARBA" id="ARBA00022722"/>
    </source>
</evidence>
<keyword evidence="11" id="KW-0413">Isomerase</keyword>
<dbReference type="InterPro" id="IPR011335">
    <property type="entry name" value="Restrct_endonuc-II-like"/>
</dbReference>
<dbReference type="Gene3D" id="3.90.320.10">
    <property type="match status" value="1"/>
</dbReference>
<dbReference type="Pfam" id="PF12705">
    <property type="entry name" value="PDDEXK_1"/>
    <property type="match status" value="1"/>
</dbReference>
<keyword evidence="10" id="KW-0234">DNA repair</keyword>
<dbReference type="InterPro" id="IPR000212">
    <property type="entry name" value="DNA_helicase_UvrD/REP"/>
</dbReference>
<evidence type="ECO:0000256" key="15">
    <source>
        <dbReference type="PROSITE-ProRule" id="PRU00560"/>
    </source>
</evidence>
<sequence>MSELSPNDAQQRLIDGTEGIYHVDAGAGTGKTFTITRRYANIVDQPAVEPEDVLLVTFTNSAATEMRERIVENCSYGMRELADAPIQTFHAYCYDLLAEHGYRAPTHLGIDDRITGSTRIVEDEFVEREYFREFYGQFRDRHPEYTDLFRVLSNPLEGLELVNELASKGVFPTAEGWYRDGADALHGSFGAFKSQFDAVNEPRNGGSKQSKLREALSGFGRSKTYRPDAPSKTELRGGRGTKQLDDSVARDVFESDRSELEAFVHDLYVEYLEFALARNYLNFGFLQLLAFVQLCESPQLRERVGFEYVMVDEFQDASEIQFKLALLLAETDNLSVVGDWKQSIYSFQYADVENITEFETRLERFAAELNDPDDTRVGFQTDNVERISLTENYRSTQSILDFSEHALETPATSSDSVDVEDLGEVDSLQSNAPFDETTIEALAHEDEYEAVLAKVQDIVGNADYPVEDEDGEPRAPTFEDIAVLTRTRDFGRELLDVAGEYDVPVAYDGDVELFRSDPAKLLLAWLRIVDSDADRGWAVVLERASYTIDEIDAILEDERYPENMAAFRDSLRELASVGSLTRRVFERYGMTGEYADVILHLVQSVHDSTTFTRGDLIRFIQDGIENGSTHGVHTSASEDSVTVQTIHSAKGLEYPIVILANMNEGRFPPRTRSSGVLRYEESVGVRQRKVYGEEGLYPHIYDNWRYDVYRRCLPDGYDEERRLLYVAITRAEHHLVFAGGEKPNTFLQELPVEVQDGSTEIERVVATETEQSQLPFTIASPDGPASYSPHSLMDDGVFEGGGESVEIERDGEGGMDFGTQVHDFAEAYVLGADVTPSNEHEERIQELIAGLTGELFAEEDAVLPLEVDGERVAITGVVDLVHLTADRVEIIDYKTDGSRRAQAEYRKQLSVYYHVLASVYPGREVTTSLFYSADGERVAVEPLSRDEVRALVQAVS</sequence>
<dbReference type="GO" id="GO:0005524">
    <property type="term" value="F:ATP binding"/>
    <property type="evidence" value="ECO:0007669"/>
    <property type="project" value="UniProtKB-UniRule"/>
</dbReference>
<evidence type="ECO:0000256" key="6">
    <source>
        <dbReference type="ARBA" id="ARBA00022806"/>
    </source>
</evidence>
<evidence type="ECO:0000256" key="5">
    <source>
        <dbReference type="ARBA" id="ARBA00022801"/>
    </source>
</evidence>
<keyword evidence="5 15" id="KW-0378">Hydrolase</keyword>
<feature type="region of interest" description="Disordered" evidence="16">
    <location>
        <begin position="221"/>
        <end position="241"/>
    </location>
</feature>
<feature type="compositionally biased region" description="Basic and acidic residues" evidence="16">
    <location>
        <begin position="225"/>
        <end position="241"/>
    </location>
</feature>
<keyword evidence="4" id="KW-0227">DNA damage</keyword>
<comment type="catalytic activity">
    <reaction evidence="14">
        <text>ATP + H2O = ADP + phosphate + H(+)</text>
        <dbReference type="Rhea" id="RHEA:13065"/>
        <dbReference type="ChEBI" id="CHEBI:15377"/>
        <dbReference type="ChEBI" id="CHEBI:15378"/>
        <dbReference type="ChEBI" id="CHEBI:30616"/>
        <dbReference type="ChEBI" id="CHEBI:43474"/>
        <dbReference type="ChEBI" id="CHEBI:456216"/>
        <dbReference type="EC" id="5.6.2.4"/>
    </reaction>
</comment>
<evidence type="ECO:0000259" key="17">
    <source>
        <dbReference type="PROSITE" id="PS51198"/>
    </source>
</evidence>
<evidence type="ECO:0000256" key="16">
    <source>
        <dbReference type="SAM" id="MobiDB-lite"/>
    </source>
</evidence>
<dbReference type="Pfam" id="PF13361">
    <property type="entry name" value="UvrD_C"/>
    <property type="match status" value="2"/>
</dbReference>
<evidence type="ECO:0000313" key="19">
    <source>
        <dbReference type="EMBL" id="MBX0304137.1"/>
    </source>
</evidence>
<dbReference type="GO" id="GO:0003677">
    <property type="term" value="F:DNA binding"/>
    <property type="evidence" value="ECO:0007669"/>
    <property type="project" value="UniProtKB-KW"/>
</dbReference>
<evidence type="ECO:0000313" key="20">
    <source>
        <dbReference type="Proteomes" id="UP000783863"/>
    </source>
</evidence>
<keyword evidence="6 15" id="KW-0347">Helicase</keyword>
<dbReference type="Gene3D" id="3.40.50.300">
    <property type="entry name" value="P-loop containing nucleotide triphosphate hydrolases"/>
    <property type="match status" value="4"/>
</dbReference>
<feature type="domain" description="UvrD-like helicase ATP-binding" evidence="17">
    <location>
        <begin position="4"/>
        <end position="396"/>
    </location>
</feature>
<reference evidence="19" key="1">
    <citation type="submission" date="2021-06" db="EMBL/GenBank/DDBJ databases">
        <title>Halomicroarcula sp. F24A a new haloarchaeum isolated from saline soil.</title>
        <authorList>
            <person name="Duran-Viseras A."/>
            <person name="Sanchez-Porro C."/>
            <person name="Ventosa A."/>
        </authorList>
    </citation>
    <scope>NUCLEOTIDE SEQUENCE</scope>
    <source>
        <strain evidence="19">F24A</strain>
    </source>
</reference>
<dbReference type="SUPFAM" id="SSF52540">
    <property type="entry name" value="P-loop containing nucleoside triphosphate hydrolases"/>
    <property type="match status" value="1"/>
</dbReference>